<dbReference type="FunFam" id="3.40.50.720:FF:000084">
    <property type="entry name" value="Short-chain dehydrogenase reductase"/>
    <property type="match status" value="1"/>
</dbReference>
<accession>A0A0F9SVM1</accession>
<dbReference type="GO" id="GO:0032787">
    <property type="term" value="P:monocarboxylic acid metabolic process"/>
    <property type="evidence" value="ECO:0007669"/>
    <property type="project" value="UniProtKB-ARBA"/>
</dbReference>
<evidence type="ECO:0000256" key="1">
    <source>
        <dbReference type="ARBA" id="ARBA00006484"/>
    </source>
</evidence>
<dbReference type="PRINTS" id="PR00081">
    <property type="entry name" value="GDHRDH"/>
</dbReference>
<name>A0A0F9SVM1_9ZZZZ</name>
<dbReference type="SUPFAM" id="SSF51735">
    <property type="entry name" value="NAD(P)-binding Rossmann-fold domains"/>
    <property type="match status" value="1"/>
</dbReference>
<evidence type="ECO:0008006" key="3">
    <source>
        <dbReference type="Google" id="ProtNLM"/>
    </source>
</evidence>
<dbReference type="CDD" id="cd05233">
    <property type="entry name" value="SDR_c"/>
    <property type="match status" value="1"/>
</dbReference>
<sequence>MTMHTLDYQNRTVLISGAASGIGRGLAEAFAAQGARLELLDRNGDALAAVVEVLSGITEVQGYALDLNDDLAVSEYALALADRCERVDVLINNAGMEQPTPLLDDRADANRRWQNQLDNNVVSMLRLTRALLPLLGEGSSVINQSSIWGLSAVTGFSAYVASKHAVIGLTRSLAWELGAQRIRVNAVCPGWIATDAAMASLRSMAQESGRTEEDELRHILSAQAIPELLTPADLAGTFLFLGSPAAAAMTGQALVVSRGEVMH</sequence>
<comment type="similarity">
    <text evidence="1">Belongs to the short-chain dehydrogenases/reductases (SDR) family.</text>
</comment>
<evidence type="ECO:0000313" key="2">
    <source>
        <dbReference type="EMBL" id="KKN70919.1"/>
    </source>
</evidence>
<dbReference type="InterPro" id="IPR036291">
    <property type="entry name" value="NAD(P)-bd_dom_sf"/>
</dbReference>
<dbReference type="PANTHER" id="PTHR42879">
    <property type="entry name" value="3-OXOACYL-(ACYL-CARRIER-PROTEIN) REDUCTASE"/>
    <property type="match status" value="1"/>
</dbReference>
<dbReference type="InterPro" id="IPR002347">
    <property type="entry name" value="SDR_fam"/>
</dbReference>
<gene>
    <name evidence="2" type="ORF">LCGC14_0426100</name>
</gene>
<organism evidence="2">
    <name type="scientific">marine sediment metagenome</name>
    <dbReference type="NCBI Taxonomy" id="412755"/>
    <lineage>
        <taxon>unclassified sequences</taxon>
        <taxon>metagenomes</taxon>
        <taxon>ecological metagenomes</taxon>
    </lineage>
</organism>
<dbReference type="PROSITE" id="PS00061">
    <property type="entry name" value="ADH_SHORT"/>
    <property type="match status" value="1"/>
</dbReference>
<dbReference type="PRINTS" id="PR00080">
    <property type="entry name" value="SDRFAMILY"/>
</dbReference>
<dbReference type="AlphaFoldDB" id="A0A0F9SVM1"/>
<dbReference type="InterPro" id="IPR050259">
    <property type="entry name" value="SDR"/>
</dbReference>
<dbReference type="InterPro" id="IPR020904">
    <property type="entry name" value="Sc_DH/Rdtase_CS"/>
</dbReference>
<dbReference type="EMBL" id="LAZR01000394">
    <property type="protein sequence ID" value="KKN70919.1"/>
    <property type="molecule type" value="Genomic_DNA"/>
</dbReference>
<reference evidence="2" key="1">
    <citation type="journal article" date="2015" name="Nature">
        <title>Complex archaea that bridge the gap between prokaryotes and eukaryotes.</title>
        <authorList>
            <person name="Spang A."/>
            <person name="Saw J.H."/>
            <person name="Jorgensen S.L."/>
            <person name="Zaremba-Niedzwiedzka K."/>
            <person name="Martijn J."/>
            <person name="Lind A.E."/>
            <person name="van Eijk R."/>
            <person name="Schleper C."/>
            <person name="Guy L."/>
            <person name="Ettema T.J."/>
        </authorList>
    </citation>
    <scope>NUCLEOTIDE SEQUENCE</scope>
</reference>
<comment type="caution">
    <text evidence="2">The sequence shown here is derived from an EMBL/GenBank/DDBJ whole genome shotgun (WGS) entry which is preliminary data.</text>
</comment>
<proteinExistence type="inferred from homology"/>
<protein>
    <recommendedName>
        <fullName evidence="3">3-hydroxybutyrate dehydrogenase</fullName>
    </recommendedName>
</protein>
<dbReference type="Pfam" id="PF13561">
    <property type="entry name" value="adh_short_C2"/>
    <property type="match status" value="1"/>
</dbReference>
<dbReference type="Gene3D" id="3.40.50.720">
    <property type="entry name" value="NAD(P)-binding Rossmann-like Domain"/>
    <property type="match status" value="1"/>
</dbReference>
<dbReference type="PANTHER" id="PTHR42879:SF2">
    <property type="entry name" value="3-OXOACYL-[ACYL-CARRIER-PROTEIN] REDUCTASE FABG"/>
    <property type="match status" value="1"/>
</dbReference>